<organism evidence="2 3">
    <name type="scientific">Prorocentrum cordatum</name>
    <dbReference type="NCBI Taxonomy" id="2364126"/>
    <lineage>
        <taxon>Eukaryota</taxon>
        <taxon>Sar</taxon>
        <taxon>Alveolata</taxon>
        <taxon>Dinophyceae</taxon>
        <taxon>Prorocentrales</taxon>
        <taxon>Prorocentraceae</taxon>
        <taxon>Prorocentrum</taxon>
    </lineage>
</organism>
<evidence type="ECO:0000313" key="2">
    <source>
        <dbReference type="EMBL" id="CAK0851009.1"/>
    </source>
</evidence>
<protein>
    <submittedName>
        <fullName evidence="2">Uncharacterized protein</fullName>
    </submittedName>
</protein>
<dbReference type="EMBL" id="CAUYUJ010015199">
    <property type="protein sequence ID" value="CAK0851009.1"/>
    <property type="molecule type" value="Genomic_DNA"/>
</dbReference>
<feature type="region of interest" description="Disordered" evidence="1">
    <location>
        <begin position="1"/>
        <end position="32"/>
    </location>
</feature>
<evidence type="ECO:0000313" key="3">
    <source>
        <dbReference type="Proteomes" id="UP001189429"/>
    </source>
</evidence>
<name>A0ABN9TXG9_9DINO</name>
<proteinExistence type="predicted"/>
<sequence>MSQGSDLGVQGFADPSDSESSDRGPAGFAEDLPPVPCAPAPLAALAGPVALLEAAPWHSWLRRPMAPMTATVLAAAKKRPGGQDATEVAEWRRVISLCIGDEGPRHTVSKAAEAKLLDIQRKRSSEMIFGLASTVQHLFSVCWSSLLSRLGQSDFDLMAVFTGLRYDETPTKMNVSAGPAVKVEPKRGASAAKEQHSKQTAKVLQSEVKLGVLFRAPREKPQFVWGYFPFQIGGHGSRHWRGAQGGVGRCRPVVAPGGHRQVCHQVRGHVQRQGQQQQTVRGAHETDRRRQALPRTGLRLAQVMIDASRVPLGPSRNQCLVYVSRGFTLKHPGWRLAANLGARGRIRNGGGVWNLSGFLGSP</sequence>
<accession>A0ABN9TXG9</accession>
<reference evidence="2" key="1">
    <citation type="submission" date="2023-10" db="EMBL/GenBank/DDBJ databases">
        <authorList>
            <person name="Chen Y."/>
            <person name="Shah S."/>
            <person name="Dougan E. K."/>
            <person name="Thang M."/>
            <person name="Chan C."/>
        </authorList>
    </citation>
    <scope>NUCLEOTIDE SEQUENCE [LARGE SCALE GENOMIC DNA]</scope>
</reference>
<comment type="caution">
    <text evidence="2">The sequence shown here is derived from an EMBL/GenBank/DDBJ whole genome shotgun (WGS) entry which is preliminary data.</text>
</comment>
<gene>
    <name evidence="2" type="ORF">PCOR1329_LOCUS43276</name>
</gene>
<keyword evidence="3" id="KW-1185">Reference proteome</keyword>
<evidence type="ECO:0000256" key="1">
    <source>
        <dbReference type="SAM" id="MobiDB-lite"/>
    </source>
</evidence>
<dbReference type="Proteomes" id="UP001189429">
    <property type="component" value="Unassembled WGS sequence"/>
</dbReference>